<dbReference type="OrthoDB" id="295715at2759"/>
<dbReference type="InterPro" id="IPR049408">
    <property type="entry name" value="UVSSA_N_a-solenoid_rpt"/>
</dbReference>
<evidence type="ECO:0000256" key="1">
    <source>
        <dbReference type="ARBA" id="ARBA00023125"/>
    </source>
</evidence>
<dbReference type="PANTHER" id="PTHR13356:SF0">
    <property type="entry name" value="SOSS COMPLEX SUBUNIT B HOMOLOG"/>
    <property type="match status" value="1"/>
</dbReference>
<dbReference type="GO" id="GO:0010212">
    <property type="term" value="P:response to ionizing radiation"/>
    <property type="evidence" value="ECO:0007669"/>
    <property type="project" value="TreeGrafter"/>
</dbReference>
<dbReference type="GO" id="GO:0005694">
    <property type="term" value="C:chromosome"/>
    <property type="evidence" value="ECO:0007669"/>
    <property type="project" value="UniProtKB-ARBA"/>
</dbReference>
<dbReference type="InterPro" id="IPR051231">
    <property type="entry name" value="SOSS-B"/>
</dbReference>
<evidence type="ECO:0000256" key="2">
    <source>
        <dbReference type="SAM" id="Coils"/>
    </source>
</evidence>
<keyword evidence="1" id="KW-0238">DNA-binding</keyword>
<dbReference type="GO" id="GO:0070876">
    <property type="term" value="C:SOSS complex"/>
    <property type="evidence" value="ECO:0007669"/>
    <property type="project" value="TreeGrafter"/>
</dbReference>
<dbReference type="WBParaSite" id="HDID_0000116901-mRNA-1">
    <property type="protein sequence ID" value="HDID_0000116901-mRNA-1"/>
    <property type="gene ID" value="HDID_0000116901"/>
</dbReference>
<feature type="coiled-coil region" evidence="2">
    <location>
        <begin position="293"/>
        <end position="349"/>
    </location>
</feature>
<feature type="region of interest" description="Disordered" evidence="3">
    <location>
        <begin position="645"/>
        <end position="689"/>
    </location>
</feature>
<dbReference type="InterPro" id="IPR012340">
    <property type="entry name" value="NA-bd_OB-fold"/>
</dbReference>
<dbReference type="GO" id="GO:0044818">
    <property type="term" value="P:mitotic G2/M transition checkpoint"/>
    <property type="evidence" value="ECO:0007669"/>
    <property type="project" value="TreeGrafter"/>
</dbReference>
<dbReference type="AlphaFoldDB" id="A0A158QCA1"/>
<evidence type="ECO:0000256" key="3">
    <source>
        <dbReference type="SAM" id="MobiDB-lite"/>
    </source>
</evidence>
<dbReference type="EMBL" id="UYSG01000201">
    <property type="protein sequence ID" value="VDL18631.1"/>
    <property type="molecule type" value="Genomic_DNA"/>
</dbReference>
<evidence type="ECO:0000313" key="5">
    <source>
        <dbReference type="Proteomes" id="UP000274504"/>
    </source>
</evidence>
<reference evidence="6" key="1">
    <citation type="submission" date="2016-04" db="UniProtKB">
        <authorList>
            <consortium name="WormBaseParasite"/>
        </authorList>
    </citation>
    <scope>IDENTIFICATION</scope>
</reference>
<evidence type="ECO:0000313" key="6">
    <source>
        <dbReference type="WBParaSite" id="HDID_0000116901-mRNA-1"/>
    </source>
</evidence>
<keyword evidence="2" id="KW-0175">Coiled coil</keyword>
<proteinExistence type="predicted"/>
<dbReference type="SUPFAM" id="SSF50249">
    <property type="entry name" value="Nucleic acid-binding proteins"/>
    <property type="match status" value="1"/>
</dbReference>
<feature type="compositionally biased region" description="Polar residues" evidence="3">
    <location>
        <begin position="513"/>
        <end position="522"/>
    </location>
</feature>
<reference evidence="4 5" key="2">
    <citation type="submission" date="2018-11" db="EMBL/GenBank/DDBJ databases">
        <authorList>
            <consortium name="Pathogen Informatics"/>
        </authorList>
    </citation>
    <scope>NUCLEOTIDE SEQUENCE [LARGE SCALE GENOMIC DNA]</scope>
</reference>
<accession>A0A158QCA1</accession>
<dbReference type="Gene3D" id="2.40.50.140">
    <property type="entry name" value="Nucleic acid-binding proteins"/>
    <property type="match status" value="1"/>
</dbReference>
<gene>
    <name evidence="4" type="ORF">HDID_LOCUS1170</name>
</gene>
<dbReference type="GO" id="GO:0000724">
    <property type="term" value="P:double-strand break repair via homologous recombination"/>
    <property type="evidence" value="ECO:0007669"/>
    <property type="project" value="TreeGrafter"/>
</dbReference>
<dbReference type="CDD" id="cd04491">
    <property type="entry name" value="SoSSB_OBF"/>
    <property type="match status" value="1"/>
</dbReference>
<name>A0A158QCA1_HYMDI</name>
<evidence type="ECO:0000313" key="4">
    <source>
        <dbReference type="EMBL" id="VDL18631.1"/>
    </source>
</evidence>
<dbReference type="STRING" id="6216.A0A158QCA1"/>
<dbReference type="PANTHER" id="PTHR13356">
    <property type="entry name" value="OB FOLD NUCLEIC ACID BINDING PROTEIN-RELATED"/>
    <property type="match status" value="1"/>
</dbReference>
<protein>
    <submittedName>
        <fullName evidence="6">OB domain-containing protein</fullName>
    </submittedName>
</protein>
<dbReference type="GO" id="GO:0003677">
    <property type="term" value="F:DNA binding"/>
    <property type="evidence" value="ECO:0007669"/>
    <property type="project" value="UniProtKB-KW"/>
</dbReference>
<dbReference type="FunFam" id="2.40.50.140:FF:000072">
    <property type="entry name" value="SOSS complex subunit B2"/>
    <property type="match status" value="1"/>
</dbReference>
<sequence length="738" mass="83633">MDKDYLLKDLKPNMKFVNTNVIVIDVDKIIQTKEGSMVRTVKVADHTGCINMSVWNLMARLISVGDLLKVSRANTSVRNGSLTLNVGRNGEVVKTGEFTMVFSDAMDFSAKTDQWEKAFKPKVPKKRKPSLPPQDLPDLIDRLTTGGNRELDAGLLHDLAERMKQSNLSRDDALRLIFQQIKRPHAQIRLSVVKVIKHLSSQSKLSLVVREAVLLELQDIFPFCVPTANSDKPLPPPEQAANELQREMVELLLCWERDAIFLKSLNPQARGQLTSVLRYLRTPLKQGEGTGRLKSAARLLEQLEQEEAQRRRNALAADAIIRRTVTEARDTFRENRDAIEDNLKSLEGVLKLLVPDIFEMESEEPSLSFSPSDFREHGMHDSGEVNISLSMNFVSSGEDGEILIPEIRVTLNEDNRLLKETGREYLNVAKDQHRPILDKFLELARIFESNRELSSILADNRSEVESIQNRLNRALSQFSAIRFMEEDKKLDSSSVDSNEEDDFVEVPPLSAENFPSTSNPDSSELPDDEGNRLLSKPMVLLTDKLPWEMEGHPTSSNSKYLKPSATVQLGNAYTEASGVSKQYTMKRRRETPEESIILPSEDPKPVIWKANESLHRFWKPIDTSEFEAPEFNLEEEAISFLPSISKTDPMPVVEDAKTSAEQDSEECSSADKTIDDLPRTPSKKFKPPSVAEIVKQKEAARCRRRYPNLVDVSEAPKSEIERFKRRLLNSRGKNKFKK</sequence>
<dbReference type="Pfam" id="PF20867">
    <property type="entry name" value="UVSSA_N"/>
    <property type="match status" value="1"/>
</dbReference>
<organism evidence="6">
    <name type="scientific">Hymenolepis diminuta</name>
    <name type="common">Rat tapeworm</name>
    <dbReference type="NCBI Taxonomy" id="6216"/>
    <lineage>
        <taxon>Eukaryota</taxon>
        <taxon>Metazoa</taxon>
        <taxon>Spiralia</taxon>
        <taxon>Lophotrochozoa</taxon>
        <taxon>Platyhelminthes</taxon>
        <taxon>Cestoda</taxon>
        <taxon>Eucestoda</taxon>
        <taxon>Cyclophyllidea</taxon>
        <taxon>Hymenolepididae</taxon>
        <taxon>Hymenolepis</taxon>
    </lineage>
</organism>
<feature type="region of interest" description="Disordered" evidence="3">
    <location>
        <begin position="490"/>
        <end position="533"/>
    </location>
</feature>
<dbReference type="Proteomes" id="UP000274504">
    <property type="component" value="Unassembled WGS sequence"/>
</dbReference>